<name>E2NJN3_9BACE</name>
<dbReference type="AlphaFoldDB" id="E2NJN3"/>
<gene>
    <name evidence="1" type="ORF">BACCELL_04522</name>
</gene>
<dbReference type="Proteomes" id="UP000003711">
    <property type="component" value="Unassembled WGS sequence"/>
</dbReference>
<organism evidence="1 2">
    <name type="scientific">Bacteroides cellulosilyticus DSM 14838</name>
    <dbReference type="NCBI Taxonomy" id="537012"/>
    <lineage>
        <taxon>Bacteria</taxon>
        <taxon>Pseudomonadati</taxon>
        <taxon>Bacteroidota</taxon>
        <taxon>Bacteroidia</taxon>
        <taxon>Bacteroidales</taxon>
        <taxon>Bacteroidaceae</taxon>
        <taxon>Bacteroides</taxon>
    </lineage>
</organism>
<comment type="caution">
    <text evidence="1">The sequence shown here is derived from an EMBL/GenBank/DDBJ whole genome shotgun (WGS) entry which is preliminary data.</text>
</comment>
<dbReference type="HOGENOM" id="CLU_3284590_0_0_10"/>
<proteinExistence type="predicted"/>
<dbReference type="EMBL" id="ACCH01000352">
    <property type="protein sequence ID" value="EEF87870.1"/>
    <property type="molecule type" value="Genomic_DNA"/>
</dbReference>
<reference evidence="1 2" key="1">
    <citation type="submission" date="2008-12" db="EMBL/GenBank/DDBJ databases">
        <authorList>
            <person name="Fulton L."/>
            <person name="Clifton S."/>
            <person name="Fulton B."/>
            <person name="Xu J."/>
            <person name="Minx P."/>
            <person name="Pepin K.H."/>
            <person name="Johnson M."/>
            <person name="Bhonagiri V."/>
            <person name="Nash W.E."/>
            <person name="Mardis E.R."/>
            <person name="Wilson R.K."/>
        </authorList>
    </citation>
    <scope>NUCLEOTIDE SEQUENCE [LARGE SCALE GENOMIC DNA]</scope>
    <source>
        <strain evidence="1 2">DSM 14838</strain>
    </source>
</reference>
<reference evidence="1 2" key="2">
    <citation type="submission" date="2009-01" db="EMBL/GenBank/DDBJ databases">
        <title>Draft genome sequence of Bacteroides cellulosilyticus (DSM 14838).</title>
        <authorList>
            <person name="Sudarsanam P."/>
            <person name="Ley R."/>
            <person name="Guruge J."/>
            <person name="Turnbaugh P.J."/>
            <person name="Mahowald M."/>
            <person name="Liep D."/>
            <person name="Gordon J."/>
        </authorList>
    </citation>
    <scope>NUCLEOTIDE SEQUENCE [LARGE SCALE GENOMIC DNA]</scope>
    <source>
        <strain evidence="1 2">DSM 14838</strain>
    </source>
</reference>
<evidence type="ECO:0000313" key="1">
    <source>
        <dbReference type="EMBL" id="EEF87870.1"/>
    </source>
</evidence>
<protein>
    <submittedName>
        <fullName evidence="1">Uncharacterized protein</fullName>
    </submittedName>
</protein>
<sequence>MPGDTVVHICAASLRINYMKIENFIFNRLPKRVNRSNVFS</sequence>
<accession>E2NJN3</accession>
<evidence type="ECO:0000313" key="2">
    <source>
        <dbReference type="Proteomes" id="UP000003711"/>
    </source>
</evidence>